<dbReference type="GO" id="GO:0016020">
    <property type="term" value="C:membrane"/>
    <property type="evidence" value="ECO:0007669"/>
    <property type="project" value="UniProtKB-SubCell"/>
</dbReference>
<evidence type="ECO:0000256" key="3">
    <source>
        <dbReference type="ARBA" id="ARBA00022448"/>
    </source>
</evidence>
<dbReference type="InterPro" id="IPR004813">
    <property type="entry name" value="OPT"/>
</dbReference>
<dbReference type="Proteomes" id="UP000738359">
    <property type="component" value="Unassembled WGS sequence"/>
</dbReference>
<evidence type="ECO:0000256" key="9">
    <source>
        <dbReference type="SAM" id="Phobius"/>
    </source>
</evidence>
<dbReference type="OrthoDB" id="9986677at2759"/>
<feature type="transmembrane region" description="Helical" evidence="9">
    <location>
        <begin position="190"/>
        <end position="212"/>
    </location>
</feature>
<feature type="transmembrane region" description="Helical" evidence="9">
    <location>
        <begin position="625"/>
        <end position="645"/>
    </location>
</feature>
<gene>
    <name evidence="10" type="ORF">BGZ70_006154</name>
</gene>
<feature type="transmembrane region" description="Helical" evidence="9">
    <location>
        <begin position="398"/>
        <end position="417"/>
    </location>
</feature>
<feature type="transmembrane region" description="Helical" evidence="9">
    <location>
        <begin position="657"/>
        <end position="690"/>
    </location>
</feature>
<keyword evidence="3" id="KW-0813">Transport</keyword>
<evidence type="ECO:0000313" key="10">
    <source>
        <dbReference type="EMBL" id="KAF9968177.1"/>
    </source>
</evidence>
<dbReference type="PANTHER" id="PTHR22601">
    <property type="entry name" value="ISP4 LIKE PROTEIN"/>
    <property type="match status" value="1"/>
</dbReference>
<keyword evidence="5" id="KW-0571">Peptide transport</keyword>
<keyword evidence="11" id="KW-1185">Reference proteome</keyword>
<feature type="transmembrane region" description="Helical" evidence="9">
    <location>
        <begin position="555"/>
        <end position="577"/>
    </location>
</feature>
<evidence type="ECO:0000313" key="11">
    <source>
        <dbReference type="Proteomes" id="UP000738359"/>
    </source>
</evidence>
<feature type="transmembrane region" description="Helical" evidence="9">
    <location>
        <begin position="270"/>
        <end position="290"/>
    </location>
</feature>
<feature type="transmembrane region" description="Helical" evidence="9">
    <location>
        <begin position="702"/>
        <end position="725"/>
    </location>
</feature>
<evidence type="ECO:0000256" key="1">
    <source>
        <dbReference type="ARBA" id="ARBA00004141"/>
    </source>
</evidence>
<proteinExistence type="inferred from homology"/>
<dbReference type="GO" id="GO:0015031">
    <property type="term" value="P:protein transport"/>
    <property type="evidence" value="ECO:0007669"/>
    <property type="project" value="UniProtKB-KW"/>
</dbReference>
<name>A0A9P6JDY7_MORAP</name>
<dbReference type="NCBIfam" id="TIGR00728">
    <property type="entry name" value="OPT_sfam"/>
    <property type="match status" value="1"/>
</dbReference>
<protein>
    <submittedName>
        <fullName evidence="10">Uncharacterized protein</fullName>
    </submittedName>
</protein>
<evidence type="ECO:0000256" key="8">
    <source>
        <dbReference type="ARBA" id="ARBA00023136"/>
    </source>
</evidence>
<accession>A0A9P6JDY7</accession>
<reference evidence="10" key="1">
    <citation type="journal article" date="2020" name="Fungal Divers.">
        <title>Resolving the Mortierellaceae phylogeny through synthesis of multi-gene phylogenetics and phylogenomics.</title>
        <authorList>
            <person name="Vandepol N."/>
            <person name="Liber J."/>
            <person name="Desiro A."/>
            <person name="Na H."/>
            <person name="Kennedy M."/>
            <person name="Barry K."/>
            <person name="Grigoriev I.V."/>
            <person name="Miller A.N."/>
            <person name="O'Donnell K."/>
            <person name="Stajich J.E."/>
            <person name="Bonito G."/>
        </authorList>
    </citation>
    <scope>NUCLEOTIDE SEQUENCE</scope>
    <source>
        <strain evidence="10">CK1249</strain>
    </source>
</reference>
<organism evidence="10 11">
    <name type="scientific">Mortierella alpina</name>
    <name type="common">Oleaginous fungus</name>
    <name type="synonym">Mortierella renispora</name>
    <dbReference type="NCBI Taxonomy" id="64518"/>
    <lineage>
        <taxon>Eukaryota</taxon>
        <taxon>Fungi</taxon>
        <taxon>Fungi incertae sedis</taxon>
        <taxon>Mucoromycota</taxon>
        <taxon>Mortierellomycotina</taxon>
        <taxon>Mortierellomycetes</taxon>
        <taxon>Mortierellales</taxon>
        <taxon>Mortierellaceae</taxon>
        <taxon>Mortierella</taxon>
    </lineage>
</organism>
<feature type="transmembrane region" description="Helical" evidence="9">
    <location>
        <begin position="88"/>
        <end position="106"/>
    </location>
</feature>
<dbReference type="Pfam" id="PF03169">
    <property type="entry name" value="OPT"/>
    <property type="match status" value="1"/>
</dbReference>
<sequence>MPNATDGPVPIPEKPEFILDKERFEEDSLRLEVDSENSPVEAVRLVVPVTDDPSLIAITFRFWIISFFFCVMGAVIEQYYYYRSTTGTFSIFFVSLASYALGKGMAKVLPSRKVTLAGYTMSLNPGPFNIKEHAMIGISVSTAASAAYATHILSATDLYLNYRVDALGALLLIITTQSVGYGMAGMLRRYLVYPAEMVWWSNLVQVVLYNALHNTYEFRMRRMVRGWSYMKFFWVVCCTIFVYEFIPQLLAPVLVYFDWICWFNPFNKDFWAIFSSISGGGVLSLSFDWTSIGGSTLYLPLSAQLCTYAGMVLNYWILLPIMWLTNTLGTKTYGRPLTTRLFFDNGTRFDIKTALNPDYTLDETKYNAGPPANMTPLYAIVFMTLRLGNGLADMQGSFISLTGCVVHVICFHGKAILKIFRQVMSDDSEDIHTKMMKVYPEVPQLWYAAFYVIMTGLAILTCEVYQLQLPWWGLLLALFIGWVLTLPIGVMYAITGYGPGLNVITELICGYVLPGRPIANMTFKCYGYMAMHQCLNLVSDLKLGHYMKIPPRSMFISQFWGTIVGSCFNYMTMTLIINSQRNALNGTTPDPNNLWTGQRIESFWGSGLIYGALGPARIFAWDGKYGFVFFGFLIGAIVPVIQWCLSKRFPSVQWSKFNVSILASGMTAFPNGYSVGTTGLIIVCLVFQYYIFRYHKNWWKKYTFILSSALDTGAAFTGLVIFLFLGGGISSKLAVTVPSWWGDHVAEDGTNDPYLAVNRCGAANSKWTGGT</sequence>
<feature type="transmembrane region" description="Helical" evidence="9">
    <location>
        <begin position="134"/>
        <end position="154"/>
    </location>
</feature>
<keyword evidence="8 9" id="KW-0472">Membrane</keyword>
<dbReference type="GO" id="GO:0035673">
    <property type="term" value="F:oligopeptide transmembrane transporter activity"/>
    <property type="evidence" value="ECO:0007669"/>
    <property type="project" value="InterPro"/>
</dbReference>
<dbReference type="EMBL" id="JAAAHY010000034">
    <property type="protein sequence ID" value="KAF9968177.1"/>
    <property type="molecule type" value="Genomic_DNA"/>
</dbReference>
<keyword evidence="4 9" id="KW-0812">Transmembrane</keyword>
<comment type="subcellular location">
    <subcellularLocation>
        <location evidence="1">Membrane</location>
        <topology evidence="1">Multi-pass membrane protein</topology>
    </subcellularLocation>
</comment>
<feature type="transmembrane region" description="Helical" evidence="9">
    <location>
        <begin position="445"/>
        <end position="466"/>
    </location>
</feature>
<evidence type="ECO:0000256" key="7">
    <source>
        <dbReference type="ARBA" id="ARBA00022989"/>
    </source>
</evidence>
<comment type="similarity">
    <text evidence="2">Belongs to the oligopeptide OPT transporter family.</text>
</comment>
<feature type="transmembrane region" description="Helical" evidence="9">
    <location>
        <begin position="297"/>
        <end position="318"/>
    </location>
</feature>
<feature type="transmembrane region" description="Helical" evidence="9">
    <location>
        <begin position="55"/>
        <end position="76"/>
    </location>
</feature>
<feature type="transmembrane region" description="Helical" evidence="9">
    <location>
        <begin position="232"/>
        <end position="250"/>
    </location>
</feature>
<dbReference type="AlphaFoldDB" id="A0A9P6JDY7"/>
<evidence type="ECO:0000256" key="4">
    <source>
        <dbReference type="ARBA" id="ARBA00022692"/>
    </source>
</evidence>
<evidence type="ECO:0000256" key="5">
    <source>
        <dbReference type="ARBA" id="ARBA00022856"/>
    </source>
</evidence>
<feature type="transmembrane region" description="Helical" evidence="9">
    <location>
        <begin position="472"/>
        <end position="494"/>
    </location>
</feature>
<feature type="transmembrane region" description="Helical" evidence="9">
    <location>
        <begin position="166"/>
        <end position="184"/>
    </location>
</feature>
<evidence type="ECO:0000256" key="6">
    <source>
        <dbReference type="ARBA" id="ARBA00022927"/>
    </source>
</evidence>
<keyword evidence="7 9" id="KW-1133">Transmembrane helix</keyword>
<evidence type="ECO:0000256" key="2">
    <source>
        <dbReference type="ARBA" id="ARBA00008807"/>
    </source>
</evidence>
<dbReference type="NCBIfam" id="TIGR00727">
    <property type="entry name" value="ISP4_OPT"/>
    <property type="match status" value="1"/>
</dbReference>
<dbReference type="InterPro" id="IPR004648">
    <property type="entry name" value="Oligpept_transpt"/>
</dbReference>
<comment type="caution">
    <text evidence="10">The sequence shown here is derived from an EMBL/GenBank/DDBJ whole genome shotgun (WGS) entry which is preliminary data.</text>
</comment>
<keyword evidence="6" id="KW-0653">Protein transport</keyword>